<feature type="coiled-coil region" evidence="1">
    <location>
        <begin position="5"/>
        <end position="32"/>
    </location>
</feature>
<sequence length="212" mass="25305">MKEVLEEIENRIRRLEAEIELVEGRLQFLERVGASSKYQILRKRKSMDEMYILFFVLWGFIGLVLLLYLKYKYSEILPFSLTPYIWAMIGFILFPFAYYMFFSKKTESETPMEYLERRERMARLAINRFYIPLKEALEKNDKEKLKAIADRLLEGEVAKAIEELNEGDSKVMAYALYIYINKDQVGLDEIKNIAEIMKNKPLKKLLFKTFEE</sequence>
<dbReference type="EMBL" id="CP080572">
    <property type="protein sequence ID" value="USG99358.1"/>
    <property type="molecule type" value="Genomic_DNA"/>
</dbReference>
<keyword evidence="2" id="KW-0812">Transmembrane</keyword>
<dbReference type="AlphaFoldDB" id="A0A9E7M982"/>
<dbReference type="Proteomes" id="UP001056425">
    <property type="component" value="Chromosome"/>
</dbReference>
<keyword evidence="2" id="KW-0472">Membrane</keyword>
<dbReference type="GeneID" id="72778164"/>
<feature type="transmembrane region" description="Helical" evidence="2">
    <location>
        <begin position="83"/>
        <end position="102"/>
    </location>
</feature>
<evidence type="ECO:0000256" key="1">
    <source>
        <dbReference type="SAM" id="Coils"/>
    </source>
</evidence>
<evidence type="ECO:0000313" key="3">
    <source>
        <dbReference type="EMBL" id="USG99358.1"/>
    </source>
</evidence>
<protein>
    <submittedName>
        <fullName evidence="3">Uncharacterized protein</fullName>
    </submittedName>
</protein>
<organism evidence="3 4">
    <name type="scientific">Thermococcus argininiproducens</name>
    <dbReference type="NCBI Taxonomy" id="2866384"/>
    <lineage>
        <taxon>Archaea</taxon>
        <taxon>Methanobacteriati</taxon>
        <taxon>Methanobacteriota</taxon>
        <taxon>Thermococci</taxon>
        <taxon>Thermococcales</taxon>
        <taxon>Thermococcaceae</taxon>
        <taxon>Thermococcus</taxon>
    </lineage>
</organism>
<proteinExistence type="predicted"/>
<name>A0A9E7M982_9EURY</name>
<keyword evidence="4" id="KW-1185">Reference proteome</keyword>
<gene>
    <name evidence="3" type="ORF">K1720_07415</name>
</gene>
<feature type="transmembrane region" description="Helical" evidence="2">
    <location>
        <begin position="51"/>
        <end position="71"/>
    </location>
</feature>
<dbReference type="RefSeq" id="WP_251948126.1">
    <property type="nucleotide sequence ID" value="NZ_CP080572.1"/>
</dbReference>
<dbReference type="KEGG" id="thei:K1720_07415"/>
<evidence type="ECO:0000256" key="2">
    <source>
        <dbReference type="SAM" id="Phobius"/>
    </source>
</evidence>
<keyword evidence="1" id="KW-0175">Coiled coil</keyword>
<evidence type="ECO:0000313" key="4">
    <source>
        <dbReference type="Proteomes" id="UP001056425"/>
    </source>
</evidence>
<accession>A0A9E7M982</accession>
<reference evidence="3 4" key="1">
    <citation type="submission" date="2021-08" db="EMBL/GenBank/DDBJ databases">
        <title>Thermococcus onnuriiensis IOH2.</title>
        <authorList>
            <person name="Park Y.-J."/>
        </authorList>
    </citation>
    <scope>NUCLEOTIDE SEQUENCE [LARGE SCALE GENOMIC DNA]</scope>
    <source>
        <strain evidence="3 4">IOH2</strain>
    </source>
</reference>
<keyword evidence="2" id="KW-1133">Transmembrane helix</keyword>